<feature type="compositionally biased region" description="Basic residues" evidence="4">
    <location>
        <begin position="1100"/>
        <end position="1109"/>
    </location>
</feature>
<dbReference type="PANTHER" id="PTHR24366:SF168">
    <property type="entry name" value="GH22922P-RELATED"/>
    <property type="match status" value="1"/>
</dbReference>
<evidence type="ECO:0000256" key="2">
    <source>
        <dbReference type="ARBA" id="ARBA00022737"/>
    </source>
</evidence>
<dbReference type="InterPro" id="IPR001611">
    <property type="entry name" value="Leu-rich_rpt"/>
</dbReference>
<feature type="compositionally biased region" description="Low complexity" evidence="4">
    <location>
        <begin position="1020"/>
        <end position="1047"/>
    </location>
</feature>
<dbReference type="InterPro" id="IPR032675">
    <property type="entry name" value="LRR_dom_sf"/>
</dbReference>
<keyword evidence="5" id="KW-1133">Transmembrane helix</keyword>
<feature type="compositionally biased region" description="Polar residues" evidence="4">
    <location>
        <begin position="1221"/>
        <end position="1235"/>
    </location>
</feature>
<evidence type="ECO:0000256" key="3">
    <source>
        <dbReference type="SAM" id="Coils"/>
    </source>
</evidence>
<dbReference type="EMBL" id="JRES01001084">
    <property type="protein sequence ID" value="KNC25676.1"/>
    <property type="molecule type" value="Genomic_DNA"/>
</dbReference>
<protein>
    <submittedName>
        <fullName evidence="6">Uncharacterized protein</fullName>
    </submittedName>
</protein>
<feature type="region of interest" description="Disordered" evidence="4">
    <location>
        <begin position="493"/>
        <end position="652"/>
    </location>
</feature>
<dbReference type="SMART" id="SM00369">
    <property type="entry name" value="LRR_TYP"/>
    <property type="match status" value="6"/>
</dbReference>
<dbReference type="PANTHER" id="PTHR24366">
    <property type="entry name" value="IG(IMMUNOGLOBULIN) AND LRR(LEUCINE RICH REPEAT) DOMAINS"/>
    <property type="match status" value="1"/>
</dbReference>
<feature type="compositionally biased region" description="Polar residues" evidence="4">
    <location>
        <begin position="572"/>
        <end position="586"/>
    </location>
</feature>
<gene>
    <name evidence="6" type="ORF">FF38_06719</name>
</gene>
<reference evidence="6 7" key="1">
    <citation type="journal article" date="2015" name="Nat. Commun.">
        <title>Lucilia cuprina genome unlocks parasitic fly biology to underpin future interventions.</title>
        <authorList>
            <person name="Anstead C.A."/>
            <person name="Korhonen P.K."/>
            <person name="Young N.D."/>
            <person name="Hall R.S."/>
            <person name="Jex A.R."/>
            <person name="Murali S.C."/>
            <person name="Hughes D.S."/>
            <person name="Lee S.F."/>
            <person name="Perry T."/>
            <person name="Stroehlein A.J."/>
            <person name="Ansell B.R."/>
            <person name="Breugelmans B."/>
            <person name="Hofmann A."/>
            <person name="Qu J."/>
            <person name="Dugan S."/>
            <person name="Lee S.L."/>
            <person name="Chao H."/>
            <person name="Dinh H."/>
            <person name="Han Y."/>
            <person name="Doddapaneni H.V."/>
            <person name="Worley K.C."/>
            <person name="Muzny D.M."/>
            <person name="Ioannidis P."/>
            <person name="Waterhouse R.M."/>
            <person name="Zdobnov E.M."/>
            <person name="James P.J."/>
            <person name="Bagnall N.H."/>
            <person name="Kotze A.C."/>
            <person name="Gibbs R.A."/>
            <person name="Richards S."/>
            <person name="Batterham P."/>
            <person name="Gasser R.B."/>
        </authorList>
    </citation>
    <scope>NUCLEOTIDE SEQUENCE [LARGE SCALE GENOMIC DNA]</scope>
    <source>
        <strain evidence="6 7">LS</strain>
        <tissue evidence="6">Full body</tissue>
    </source>
</reference>
<dbReference type="SUPFAM" id="SSF52058">
    <property type="entry name" value="L domain-like"/>
    <property type="match status" value="1"/>
</dbReference>
<comment type="caution">
    <text evidence="6">The sequence shown here is derived from an EMBL/GenBank/DDBJ whole genome shotgun (WGS) entry which is preliminary data.</text>
</comment>
<keyword evidence="5" id="KW-0472">Membrane</keyword>
<dbReference type="OMA" id="YYMPQTE"/>
<sequence length="1235" mass="135116">MKINRKMTPVKKTHKKKQQQQTINIKMQDMGTITTTTETMSTLTTPMSLSNGWRLLLLMTIFVCYVATSTVEAQCPWQRDIPDLQTSCICSYNLGRELSVQCDQVHFPTLLEALNKYAKQKPIDLLYVNNSTVGHLPDDIFINLSLHNVQLSSCKITEISDGAFRGQELVLKNLNLQENLLDEVPIAALRILSILNLLDLSKNRITTIPDEAFKSSSKLSTLKLNDNNVTLSAGAFRGLENSLKNLNLKGTRQRRVPECIRGLKSLAFLDLSLNGIKELPGVGGIRTFEGLDSLTALNLERNLIQSLGESSFVGVRKTLSSLSLLNNLLAEFPVGAIHALKELRVLDIGFNLLTTLPESAFRGNPSITLLALDGNPLPTVPEKAFSHLNATLRGLSLGGRFLHCDCKLRWVAEWIRNGDLQVTSRERNPQFCGSPNRFRDRGFYSIQADELTCPDDSETELNGPVSVIDTLQPAQKPTIAPSIVPLTVNQTQASASNNVPNVVSTTTAAPSTTRLTTSTTTTPPTSPATTSTTNTPRPTTTSTTTTKATAATTAAPLPAPSPSSSTAANSSQLPAQPTLQSTSGIGSASPTTITNPNTANAKPVPSWRQNASGSSSSGIGSSSSGTSVSGTPHKQQRPPLVLGFPPQRGTRIDDSNEVQVKNAFRQDSSVIIQWDSDTANILGFRVVYRLFGEKSFKQGPPLEASEREFKIKNVPAQECIIVCVISLEELHVTPETVPYQQCREVRTVASQTSNMDKITIAASAAICGTIIVAVIVFIAASRRSRKLQTSQQKSPLPIGGLPVNCCGPAGSPGPLGSIATLSAFNNHKEWDQVSAYSGRSIPRPRIYPMDNQDDMRSHFSGMPGKIAKPSRSIADGQSQHSFSNNSHRGYLGTAFPSNLVNSRPELRQSRQSLAAASERMSRASYAGSIHGGGPQSVASSTRRSRPRSRSRDQLNTTHMHNHRPGSREAYALYIQQQLQLQQQQQQQREQQQQQLLLLQQQQQPYHLNENHYNRIRRTTTSTTAAVSASASSSSTSTSSSINTNNTSYPRCTSPPDVVPRLQNSNNANNTNPSTIPEEFEQNGIVVENYFNEYERQEIVHHHHQPKRKLNSTNLYANTSVNTTNTNSISEARGEELMVNNSIFTLSPTLQLHQPGSIVVYHHSQLQPQEQQQQQQQQQQQINDSTSNSNAITNNTNCSNNNNNNNIINNNDNNINNSSLNKEISPNSSDANFSTK</sequence>
<feature type="region of interest" description="Disordered" evidence="4">
    <location>
        <begin position="1164"/>
        <end position="1235"/>
    </location>
</feature>
<keyword evidence="2" id="KW-0677">Repeat</keyword>
<dbReference type="STRING" id="7375.A0A0L0C0A3"/>
<feature type="compositionally biased region" description="Low complexity" evidence="4">
    <location>
        <begin position="504"/>
        <end position="571"/>
    </location>
</feature>
<evidence type="ECO:0000313" key="7">
    <source>
        <dbReference type="Proteomes" id="UP000037069"/>
    </source>
</evidence>
<evidence type="ECO:0000256" key="4">
    <source>
        <dbReference type="SAM" id="MobiDB-lite"/>
    </source>
</evidence>
<feature type="region of interest" description="Disordered" evidence="4">
    <location>
        <begin position="864"/>
        <end position="964"/>
    </location>
</feature>
<feature type="compositionally biased region" description="Polar residues" evidence="4">
    <location>
        <begin position="875"/>
        <end position="887"/>
    </location>
</feature>
<keyword evidence="7" id="KW-1185">Reference proteome</keyword>
<dbReference type="AlphaFoldDB" id="A0A0L0C0A3"/>
<feature type="region of interest" description="Disordered" evidence="4">
    <location>
        <begin position="1020"/>
        <end position="1050"/>
    </location>
</feature>
<dbReference type="InterPro" id="IPR003591">
    <property type="entry name" value="Leu-rich_rpt_typical-subtyp"/>
</dbReference>
<feature type="compositionally biased region" description="Low complexity" evidence="4">
    <location>
        <begin position="1164"/>
        <end position="1220"/>
    </location>
</feature>
<name>A0A0L0C0A3_LUCCU</name>
<organism evidence="6 7">
    <name type="scientific">Lucilia cuprina</name>
    <name type="common">Green bottle fly</name>
    <name type="synonym">Australian sheep blowfly</name>
    <dbReference type="NCBI Taxonomy" id="7375"/>
    <lineage>
        <taxon>Eukaryota</taxon>
        <taxon>Metazoa</taxon>
        <taxon>Ecdysozoa</taxon>
        <taxon>Arthropoda</taxon>
        <taxon>Hexapoda</taxon>
        <taxon>Insecta</taxon>
        <taxon>Pterygota</taxon>
        <taxon>Neoptera</taxon>
        <taxon>Endopterygota</taxon>
        <taxon>Diptera</taxon>
        <taxon>Brachycera</taxon>
        <taxon>Muscomorpha</taxon>
        <taxon>Oestroidea</taxon>
        <taxon>Calliphoridae</taxon>
        <taxon>Luciliinae</taxon>
        <taxon>Lucilia</taxon>
    </lineage>
</organism>
<keyword evidence="1" id="KW-0433">Leucine-rich repeat</keyword>
<evidence type="ECO:0000256" key="5">
    <source>
        <dbReference type="SAM" id="Phobius"/>
    </source>
</evidence>
<dbReference type="Proteomes" id="UP000037069">
    <property type="component" value="Unassembled WGS sequence"/>
</dbReference>
<dbReference type="OrthoDB" id="6359842at2759"/>
<evidence type="ECO:0000256" key="1">
    <source>
        <dbReference type="ARBA" id="ARBA00022614"/>
    </source>
</evidence>
<keyword evidence="5" id="KW-0812">Transmembrane</keyword>
<feature type="compositionally biased region" description="Polar residues" evidence="4">
    <location>
        <begin position="493"/>
        <end position="503"/>
    </location>
</feature>
<feature type="coiled-coil region" evidence="3">
    <location>
        <begin position="973"/>
        <end position="1001"/>
    </location>
</feature>
<feature type="transmembrane region" description="Helical" evidence="5">
    <location>
        <begin position="760"/>
        <end position="780"/>
    </location>
</feature>
<dbReference type="PROSITE" id="PS51450">
    <property type="entry name" value="LRR"/>
    <property type="match status" value="2"/>
</dbReference>
<dbReference type="Pfam" id="PF13855">
    <property type="entry name" value="LRR_8"/>
    <property type="match status" value="2"/>
</dbReference>
<evidence type="ECO:0000313" key="6">
    <source>
        <dbReference type="EMBL" id="KNC25676.1"/>
    </source>
</evidence>
<proteinExistence type="predicted"/>
<feature type="compositionally biased region" description="Low complexity" evidence="4">
    <location>
        <begin position="588"/>
        <end position="603"/>
    </location>
</feature>
<keyword evidence="3" id="KW-0175">Coiled coil</keyword>
<feature type="region of interest" description="Disordered" evidence="4">
    <location>
        <begin position="1100"/>
        <end position="1121"/>
    </location>
</feature>
<accession>A0A0L0C0A3</accession>
<feature type="compositionally biased region" description="Low complexity" evidence="4">
    <location>
        <begin position="612"/>
        <end position="630"/>
    </location>
</feature>
<dbReference type="Gene3D" id="3.80.10.10">
    <property type="entry name" value="Ribonuclease Inhibitor"/>
    <property type="match status" value="2"/>
</dbReference>